<dbReference type="PRINTS" id="PR00109">
    <property type="entry name" value="TYRKINASE"/>
</dbReference>
<dbReference type="GO" id="GO:0004714">
    <property type="term" value="F:transmembrane receptor protein tyrosine kinase activity"/>
    <property type="evidence" value="ECO:0007669"/>
    <property type="project" value="TreeGrafter"/>
</dbReference>
<keyword evidence="3" id="KW-1185">Reference proteome</keyword>
<reference evidence="2 3" key="2">
    <citation type="submission" date="2018-11" db="EMBL/GenBank/DDBJ databases">
        <authorList>
            <consortium name="Pathogen Informatics"/>
        </authorList>
    </citation>
    <scope>NUCLEOTIDE SEQUENCE [LARGE SCALE GENOMIC DNA]</scope>
</reference>
<dbReference type="GO" id="GO:0005524">
    <property type="term" value="F:ATP binding"/>
    <property type="evidence" value="ECO:0007669"/>
    <property type="project" value="InterPro"/>
</dbReference>
<dbReference type="GO" id="GO:0005886">
    <property type="term" value="C:plasma membrane"/>
    <property type="evidence" value="ECO:0007669"/>
    <property type="project" value="TreeGrafter"/>
</dbReference>
<dbReference type="SMART" id="SM00219">
    <property type="entry name" value="TyrKc"/>
    <property type="match status" value="1"/>
</dbReference>
<dbReference type="PANTHER" id="PTHR24416:SF611">
    <property type="entry name" value="TYROSINE-PROTEIN KINASE TRANSMEMBRANE RECEPTOR ROR"/>
    <property type="match status" value="1"/>
</dbReference>
<dbReference type="Proteomes" id="UP000271162">
    <property type="component" value="Unassembled WGS sequence"/>
</dbReference>
<accession>A0A0N4Y3D0</accession>
<dbReference type="Gene3D" id="1.10.510.10">
    <property type="entry name" value="Transferase(Phosphotransferase) domain 1"/>
    <property type="match status" value="1"/>
</dbReference>
<protein>
    <submittedName>
        <fullName evidence="4">Protein kinase domain-containing protein</fullName>
    </submittedName>
</protein>
<dbReference type="SUPFAM" id="SSF56112">
    <property type="entry name" value="Protein kinase-like (PK-like)"/>
    <property type="match status" value="1"/>
</dbReference>
<evidence type="ECO:0000313" key="4">
    <source>
        <dbReference type="WBParaSite" id="NBR_0001030101-mRNA-1"/>
    </source>
</evidence>
<gene>
    <name evidence="2" type="ORF">NBR_LOCUS10302</name>
</gene>
<dbReference type="InterPro" id="IPR011009">
    <property type="entry name" value="Kinase-like_dom_sf"/>
</dbReference>
<dbReference type="PANTHER" id="PTHR24416">
    <property type="entry name" value="TYROSINE-PROTEIN KINASE RECEPTOR"/>
    <property type="match status" value="1"/>
</dbReference>
<dbReference type="PROSITE" id="PS50011">
    <property type="entry name" value="PROTEIN_KINASE_DOM"/>
    <property type="match status" value="1"/>
</dbReference>
<dbReference type="InterPro" id="IPR020635">
    <property type="entry name" value="Tyr_kinase_cat_dom"/>
</dbReference>
<dbReference type="EMBL" id="UYSL01020288">
    <property type="protein sequence ID" value="VDL73891.1"/>
    <property type="molecule type" value="Genomic_DNA"/>
</dbReference>
<proteinExistence type="predicted"/>
<dbReference type="InterPro" id="IPR008266">
    <property type="entry name" value="Tyr_kinase_AS"/>
</dbReference>
<dbReference type="AlphaFoldDB" id="A0A0N4Y3D0"/>
<dbReference type="Pfam" id="PF07714">
    <property type="entry name" value="PK_Tyr_Ser-Thr"/>
    <property type="match status" value="1"/>
</dbReference>
<name>A0A0N4Y3D0_NIPBR</name>
<dbReference type="InterPro" id="IPR000719">
    <property type="entry name" value="Prot_kinase_dom"/>
</dbReference>
<feature type="domain" description="Protein kinase" evidence="1">
    <location>
        <begin position="1"/>
        <end position="160"/>
    </location>
</feature>
<reference evidence="4" key="1">
    <citation type="submission" date="2017-02" db="UniProtKB">
        <authorList>
            <consortium name="WormBaseParasite"/>
        </authorList>
    </citation>
    <scope>IDENTIFICATION</scope>
</reference>
<dbReference type="GO" id="GO:0043235">
    <property type="term" value="C:receptor complex"/>
    <property type="evidence" value="ECO:0007669"/>
    <property type="project" value="TreeGrafter"/>
</dbReference>
<evidence type="ECO:0000259" key="1">
    <source>
        <dbReference type="PROSITE" id="PS50011"/>
    </source>
</evidence>
<dbReference type="InterPro" id="IPR001245">
    <property type="entry name" value="Ser-Thr/Tyr_kinase_cat_dom"/>
</dbReference>
<evidence type="ECO:0000313" key="2">
    <source>
        <dbReference type="EMBL" id="VDL73891.1"/>
    </source>
</evidence>
<organism evidence="4">
    <name type="scientific">Nippostrongylus brasiliensis</name>
    <name type="common">Rat hookworm</name>
    <dbReference type="NCBI Taxonomy" id="27835"/>
    <lineage>
        <taxon>Eukaryota</taxon>
        <taxon>Metazoa</taxon>
        <taxon>Ecdysozoa</taxon>
        <taxon>Nematoda</taxon>
        <taxon>Chromadorea</taxon>
        <taxon>Rhabditida</taxon>
        <taxon>Rhabditina</taxon>
        <taxon>Rhabditomorpha</taxon>
        <taxon>Strongyloidea</taxon>
        <taxon>Heligmosomidae</taxon>
        <taxon>Nippostrongylus</taxon>
    </lineage>
</organism>
<dbReference type="InterPro" id="IPR050122">
    <property type="entry name" value="RTK"/>
</dbReference>
<dbReference type="PROSITE" id="PS00109">
    <property type="entry name" value="PROTEIN_KINASE_TYR"/>
    <property type="match status" value="1"/>
</dbReference>
<dbReference type="GO" id="GO:0007169">
    <property type="term" value="P:cell surface receptor protein tyrosine kinase signaling pathway"/>
    <property type="evidence" value="ECO:0007669"/>
    <property type="project" value="TreeGrafter"/>
</dbReference>
<evidence type="ECO:0000313" key="3">
    <source>
        <dbReference type="Proteomes" id="UP000271162"/>
    </source>
</evidence>
<sequence length="212" mass="24353">MPLIKASFCYDVSAGLAYLHSRNCMHRDIAARNCMVSKDGKLVKLLNFEMAAHGRHLKLDSSDKVPVRWQAPEVLFSQIYLRESDVWSYGMLTSEIFNDGKVPFHDKTPAEILSKVMKWCWEFEANKRPTMHEVSKVLQNYCTHTVKEKIDCQDAKQRFVDLLKDHGSVQVVTVGSRGGNSKPAMKHTVSECFDNYTIFEFPIRSYTHRSVC</sequence>
<dbReference type="WBParaSite" id="NBR_0001030101-mRNA-1">
    <property type="protein sequence ID" value="NBR_0001030101-mRNA-1"/>
    <property type="gene ID" value="NBR_0001030101"/>
</dbReference>
<dbReference type="STRING" id="27835.A0A0N4Y3D0"/>